<reference evidence="3" key="1">
    <citation type="submission" date="2022-11" db="UniProtKB">
        <authorList>
            <consortium name="WormBaseParasite"/>
        </authorList>
    </citation>
    <scope>IDENTIFICATION</scope>
</reference>
<sequence length="96" mass="11139">MENEKIDGDESGQESGDDESEQASIELSTAQNHIAKCQVCNTTICKKFKQLIKMLTHHQLVKFLQQKLRQDQKEFLEAERRRKAGSPHSQFFKNVF</sequence>
<keyword evidence="2" id="KW-1185">Reference proteome</keyword>
<organism evidence="2 3">
    <name type="scientific">Panagrolaimus davidi</name>
    <dbReference type="NCBI Taxonomy" id="227884"/>
    <lineage>
        <taxon>Eukaryota</taxon>
        <taxon>Metazoa</taxon>
        <taxon>Ecdysozoa</taxon>
        <taxon>Nematoda</taxon>
        <taxon>Chromadorea</taxon>
        <taxon>Rhabditida</taxon>
        <taxon>Tylenchina</taxon>
        <taxon>Panagrolaimomorpha</taxon>
        <taxon>Panagrolaimoidea</taxon>
        <taxon>Panagrolaimidae</taxon>
        <taxon>Panagrolaimus</taxon>
    </lineage>
</organism>
<accession>A0A914QET7</accession>
<evidence type="ECO:0000313" key="2">
    <source>
        <dbReference type="Proteomes" id="UP000887578"/>
    </source>
</evidence>
<dbReference type="AlphaFoldDB" id="A0A914QET7"/>
<evidence type="ECO:0000313" key="3">
    <source>
        <dbReference type="WBParaSite" id="PDA_v2.g27914.t1"/>
    </source>
</evidence>
<feature type="compositionally biased region" description="Acidic residues" evidence="1">
    <location>
        <begin position="9"/>
        <end position="21"/>
    </location>
</feature>
<name>A0A914QET7_9BILA</name>
<feature type="region of interest" description="Disordered" evidence="1">
    <location>
        <begin position="1"/>
        <end position="27"/>
    </location>
</feature>
<proteinExistence type="predicted"/>
<dbReference type="Proteomes" id="UP000887578">
    <property type="component" value="Unplaced"/>
</dbReference>
<evidence type="ECO:0000256" key="1">
    <source>
        <dbReference type="SAM" id="MobiDB-lite"/>
    </source>
</evidence>
<protein>
    <submittedName>
        <fullName evidence="3">Uncharacterized protein</fullName>
    </submittedName>
</protein>
<dbReference type="WBParaSite" id="PDA_v2.g27914.t1">
    <property type="protein sequence ID" value="PDA_v2.g27914.t1"/>
    <property type="gene ID" value="PDA_v2.g27914"/>
</dbReference>